<feature type="signal peptide" evidence="3">
    <location>
        <begin position="1"/>
        <end position="19"/>
    </location>
</feature>
<sequence length="371" mass="39906">MKFALLLSSLLVLRYPLQAQTQTHAQLKLTVPLEHQVFQRSSKDKGSIQIAGSAAASVIEARIGSGGAWQRLDAKFEAGHFTAVLEAPAGGWFQLEVRASEAGAVLAAATVEHIGIGEVFVVAGQSNSANHGAEKQHNQGSFASFDGRSWHVTDDPQPGGSGNGGSFMPPLGNALAAKLGVPVGFIPCGIGATSVREWLPKGATFPNPPTIESRVQKLPNGEWESKGQAYDTLVQRMKSAGPHGFRAVLWHQGESDANQKDPTRTLPGKLYRESLEKIIRTSRQEIGWEAPWFVAQVSYHVPGDEASPDIRAAQASLWQDDVALQGPDSDALKGDLRERNGQGVHFSGAGLREHGARWAAQIIPWLEKQLK</sequence>
<keyword evidence="3" id="KW-0732">Signal</keyword>
<keyword evidence="6" id="KW-1185">Reference proteome</keyword>
<feature type="region of interest" description="Disordered" evidence="2">
    <location>
        <begin position="130"/>
        <end position="167"/>
    </location>
</feature>
<accession>A0A7W7YEN2</accession>
<feature type="domain" description="Sialate O-acetylesterase" evidence="4">
    <location>
        <begin position="118"/>
        <end position="363"/>
    </location>
</feature>
<dbReference type="EMBL" id="JACHIG010000010">
    <property type="protein sequence ID" value="MBB5034470.1"/>
    <property type="molecule type" value="Genomic_DNA"/>
</dbReference>
<dbReference type="PANTHER" id="PTHR31988">
    <property type="entry name" value="ESTERASE, PUTATIVE (DUF303)-RELATED"/>
    <property type="match status" value="1"/>
</dbReference>
<dbReference type="Gene3D" id="3.40.50.1110">
    <property type="entry name" value="SGNH hydrolase"/>
    <property type="match status" value="1"/>
</dbReference>
<proteinExistence type="predicted"/>
<reference evidence="5 6" key="1">
    <citation type="submission" date="2020-08" db="EMBL/GenBank/DDBJ databases">
        <title>Genomic Encyclopedia of Type Strains, Phase IV (KMG-IV): sequencing the most valuable type-strain genomes for metagenomic binning, comparative biology and taxonomic classification.</title>
        <authorList>
            <person name="Goeker M."/>
        </authorList>
    </citation>
    <scope>NUCLEOTIDE SEQUENCE [LARGE SCALE GENOMIC DNA]</scope>
    <source>
        <strain evidence="5 6">DSM 12252</strain>
    </source>
</reference>
<feature type="chain" id="PRO_5030697939" description="Sialate O-acetylesterase domain-containing protein" evidence="3">
    <location>
        <begin position="20"/>
        <end position="371"/>
    </location>
</feature>
<name>A0A7W7YEN2_9BACT</name>
<keyword evidence="1" id="KW-0378">Hydrolase</keyword>
<dbReference type="AlphaFoldDB" id="A0A7W7YEN2"/>
<dbReference type="Proteomes" id="UP000590740">
    <property type="component" value="Unassembled WGS sequence"/>
</dbReference>
<evidence type="ECO:0000259" key="4">
    <source>
        <dbReference type="Pfam" id="PF03629"/>
    </source>
</evidence>
<evidence type="ECO:0000256" key="1">
    <source>
        <dbReference type="ARBA" id="ARBA00022801"/>
    </source>
</evidence>
<dbReference type="GO" id="GO:0016788">
    <property type="term" value="F:hydrolase activity, acting on ester bonds"/>
    <property type="evidence" value="ECO:0007669"/>
    <property type="project" value="UniProtKB-ARBA"/>
</dbReference>
<dbReference type="RefSeq" id="WP_184342318.1">
    <property type="nucleotide sequence ID" value="NZ_JACHIG010000010.1"/>
</dbReference>
<comment type="caution">
    <text evidence="5">The sequence shown here is derived from an EMBL/GenBank/DDBJ whole genome shotgun (WGS) entry which is preliminary data.</text>
</comment>
<dbReference type="InterPro" id="IPR052940">
    <property type="entry name" value="Carb_Esterase_6"/>
</dbReference>
<protein>
    <recommendedName>
        <fullName evidence="4">Sialate O-acetylesterase domain-containing protein</fullName>
    </recommendedName>
</protein>
<gene>
    <name evidence="5" type="ORF">HNQ65_004075</name>
</gene>
<dbReference type="PANTHER" id="PTHR31988:SF19">
    <property type="entry name" value="9-O-ACETYL-N-ACETYLNEURAMINIC ACID DEACETYLASE-RELATED"/>
    <property type="match status" value="1"/>
</dbReference>
<evidence type="ECO:0000256" key="2">
    <source>
        <dbReference type="SAM" id="MobiDB-lite"/>
    </source>
</evidence>
<organism evidence="5 6">
    <name type="scientific">Prosthecobacter vanneervenii</name>
    <dbReference type="NCBI Taxonomy" id="48466"/>
    <lineage>
        <taxon>Bacteria</taxon>
        <taxon>Pseudomonadati</taxon>
        <taxon>Verrucomicrobiota</taxon>
        <taxon>Verrucomicrobiia</taxon>
        <taxon>Verrucomicrobiales</taxon>
        <taxon>Verrucomicrobiaceae</taxon>
        <taxon>Prosthecobacter</taxon>
    </lineage>
</organism>
<dbReference type="InterPro" id="IPR036514">
    <property type="entry name" value="SGNH_hydro_sf"/>
</dbReference>
<evidence type="ECO:0000256" key="3">
    <source>
        <dbReference type="SAM" id="SignalP"/>
    </source>
</evidence>
<dbReference type="Pfam" id="PF03629">
    <property type="entry name" value="SASA"/>
    <property type="match status" value="1"/>
</dbReference>
<dbReference type="SUPFAM" id="SSF52266">
    <property type="entry name" value="SGNH hydrolase"/>
    <property type="match status" value="1"/>
</dbReference>
<evidence type="ECO:0000313" key="5">
    <source>
        <dbReference type="EMBL" id="MBB5034470.1"/>
    </source>
</evidence>
<dbReference type="InterPro" id="IPR005181">
    <property type="entry name" value="SASA"/>
</dbReference>
<evidence type="ECO:0000313" key="6">
    <source>
        <dbReference type="Proteomes" id="UP000590740"/>
    </source>
</evidence>